<keyword evidence="3" id="KW-1185">Reference proteome</keyword>
<protein>
    <submittedName>
        <fullName evidence="2">Uncharacterized protein</fullName>
    </submittedName>
</protein>
<feature type="region of interest" description="Disordered" evidence="1">
    <location>
        <begin position="87"/>
        <end position="125"/>
    </location>
</feature>
<name>A0A5N5X1Z0_9EURO</name>
<evidence type="ECO:0000313" key="3">
    <source>
        <dbReference type="Proteomes" id="UP000326565"/>
    </source>
</evidence>
<evidence type="ECO:0000313" key="2">
    <source>
        <dbReference type="EMBL" id="KAB8074037.1"/>
    </source>
</evidence>
<dbReference type="Proteomes" id="UP000326565">
    <property type="component" value="Unassembled WGS sequence"/>
</dbReference>
<evidence type="ECO:0000256" key="1">
    <source>
        <dbReference type="SAM" id="MobiDB-lite"/>
    </source>
</evidence>
<dbReference type="AlphaFoldDB" id="A0A5N5X1Z0"/>
<gene>
    <name evidence="2" type="ORF">BDV29DRAFT_156986</name>
</gene>
<sequence>MLFVARQAFRDLLPAIENGLNAAVSGEMKVENSLEELNNYWKIYQTLRDRYHLDSFTSMYNKFPSLSWQLINSAVIIYKGDAYPMPTSTTDPSPTSTTRSETTTQVTRPTSTGDLPTMSTTPTKTSKYLPIRTATSPSGPVYCFSQHNDDSYVSFNATGVKAAMDTLCYTGNSLNPGGSPYTYVHSNPFETNVIASVQWAVDQSGCKPQKRFEMEILVTNYNSGSRTENYGVLHAVRMGPVAQVPTSVLYLDMSQDATTTLYPPQAPMSNAKIFGGMLNTIQTTTLTPAATTVRPLGTLVTSFTKKNLL</sequence>
<reference evidence="2 3" key="1">
    <citation type="submission" date="2019-04" db="EMBL/GenBank/DDBJ databases">
        <title>Friends and foes A comparative genomics study of 23 Aspergillus species from section Flavi.</title>
        <authorList>
            <consortium name="DOE Joint Genome Institute"/>
            <person name="Kjaerbolling I."/>
            <person name="Vesth T."/>
            <person name="Frisvad J.C."/>
            <person name="Nybo J.L."/>
            <person name="Theobald S."/>
            <person name="Kildgaard S."/>
            <person name="Isbrandt T."/>
            <person name="Kuo A."/>
            <person name="Sato A."/>
            <person name="Lyhne E.K."/>
            <person name="Kogle M.E."/>
            <person name="Wiebenga A."/>
            <person name="Kun R.S."/>
            <person name="Lubbers R.J."/>
            <person name="Makela M.R."/>
            <person name="Barry K."/>
            <person name="Chovatia M."/>
            <person name="Clum A."/>
            <person name="Daum C."/>
            <person name="Haridas S."/>
            <person name="He G."/>
            <person name="LaButti K."/>
            <person name="Lipzen A."/>
            <person name="Mondo S."/>
            <person name="Riley R."/>
            <person name="Salamov A."/>
            <person name="Simmons B.A."/>
            <person name="Magnuson J.K."/>
            <person name="Henrissat B."/>
            <person name="Mortensen U.H."/>
            <person name="Larsen T.O."/>
            <person name="Devries R.P."/>
            <person name="Grigoriev I.V."/>
            <person name="Machida M."/>
            <person name="Baker S.E."/>
            <person name="Andersen M.R."/>
        </authorList>
    </citation>
    <scope>NUCLEOTIDE SEQUENCE [LARGE SCALE GENOMIC DNA]</scope>
    <source>
        <strain evidence="2 3">CBS 151.66</strain>
    </source>
</reference>
<dbReference type="EMBL" id="ML732216">
    <property type="protein sequence ID" value="KAB8074037.1"/>
    <property type="molecule type" value="Genomic_DNA"/>
</dbReference>
<proteinExistence type="predicted"/>
<dbReference type="OrthoDB" id="2119228at2759"/>
<organism evidence="2 3">
    <name type="scientific">Aspergillus leporis</name>
    <dbReference type="NCBI Taxonomy" id="41062"/>
    <lineage>
        <taxon>Eukaryota</taxon>
        <taxon>Fungi</taxon>
        <taxon>Dikarya</taxon>
        <taxon>Ascomycota</taxon>
        <taxon>Pezizomycotina</taxon>
        <taxon>Eurotiomycetes</taxon>
        <taxon>Eurotiomycetidae</taxon>
        <taxon>Eurotiales</taxon>
        <taxon>Aspergillaceae</taxon>
        <taxon>Aspergillus</taxon>
        <taxon>Aspergillus subgen. Circumdati</taxon>
    </lineage>
</organism>
<accession>A0A5N5X1Z0</accession>